<evidence type="ECO:0000313" key="2">
    <source>
        <dbReference type="EMBL" id="SBS77449.1"/>
    </source>
</evidence>
<organism evidence="2">
    <name type="scientific">uncultured Mycobacterium sp</name>
    <dbReference type="NCBI Taxonomy" id="171292"/>
    <lineage>
        <taxon>Bacteria</taxon>
        <taxon>Bacillati</taxon>
        <taxon>Actinomycetota</taxon>
        <taxon>Actinomycetes</taxon>
        <taxon>Mycobacteriales</taxon>
        <taxon>Mycobacteriaceae</taxon>
        <taxon>Mycobacterium</taxon>
        <taxon>environmental samples</taxon>
    </lineage>
</organism>
<gene>
    <name evidence="2" type="ORF">MHPYR_430038</name>
</gene>
<reference evidence="2" key="1">
    <citation type="submission" date="2016-03" db="EMBL/GenBank/DDBJ databases">
        <authorList>
            <person name="Ploux O."/>
        </authorList>
    </citation>
    <scope>NUCLEOTIDE SEQUENCE</scope>
    <source>
        <strain evidence="2">UC10</strain>
    </source>
</reference>
<dbReference type="EMBL" id="FLQS01000038">
    <property type="protein sequence ID" value="SBS77449.1"/>
    <property type="molecule type" value="Genomic_DNA"/>
</dbReference>
<sequence length="294" mass="32860">MWSPWPGPVSALVDRFDLHDRWRGHVVCPQDGRSVLGCQGLAYRGQRPPLVGTVDSKPALQDAVHTGDERDRGELNRQPRQHHDLAERPGRVVHQLVDQQCDDTQPDTGPHQRRNGIAAQRLGDQPRDPRPQRPARRPADRKQRRHNENQHHLHLGDPGLGLTPQHPRQYGVVVRIGHGHGLDSLALADETSELFSAATLNQRIALPERDPFATDVVEPVGVHVVGHVLSLKPPKQVPVHYFWRSSDSRGGVNRRRSRRRRRAQVAAERRRAAGAPAAMLSGDGAALLEARRDI</sequence>
<feature type="compositionally biased region" description="Basic and acidic residues" evidence="1">
    <location>
        <begin position="65"/>
        <end position="90"/>
    </location>
</feature>
<evidence type="ECO:0000256" key="1">
    <source>
        <dbReference type="SAM" id="MobiDB-lite"/>
    </source>
</evidence>
<dbReference type="AlphaFoldDB" id="A0A1Y5PJG4"/>
<protein>
    <submittedName>
        <fullName evidence="2">Uncharacterized protein</fullName>
    </submittedName>
</protein>
<name>A0A1Y5PJG4_9MYCO</name>
<accession>A0A1Y5PJG4</accession>
<proteinExistence type="predicted"/>
<feature type="region of interest" description="Disordered" evidence="1">
    <location>
        <begin position="49"/>
        <end position="163"/>
    </location>
</feature>
<feature type="compositionally biased region" description="Basic and acidic residues" evidence="1">
    <location>
        <begin position="124"/>
        <end position="155"/>
    </location>
</feature>